<dbReference type="Gene3D" id="3.10.129.10">
    <property type="entry name" value="Hotdog Thioesterase"/>
    <property type="match status" value="1"/>
</dbReference>
<name>A0A0S4TIA9_CRYHO</name>
<feature type="domain" description="Thioesterase" evidence="2">
    <location>
        <begin position="110"/>
        <end position="162"/>
    </location>
</feature>
<proteinExistence type="predicted"/>
<reference evidence="3" key="1">
    <citation type="submission" date="2015-08" db="EMBL/GenBank/DDBJ databases">
        <authorList>
            <person name="Babu N.S."/>
            <person name="Beckwith C.J."/>
            <person name="Beseler K.G."/>
            <person name="Brison A."/>
            <person name="Carone J.V."/>
            <person name="Caskin T.P."/>
            <person name="Diamond M."/>
            <person name="Durham M.E."/>
            <person name="Foxe J.M."/>
            <person name="Go M."/>
            <person name="Henderson B.A."/>
            <person name="Jones I.B."/>
            <person name="McGettigan J.A."/>
            <person name="Micheletti S.J."/>
            <person name="Nasrallah M.E."/>
            <person name="Ortiz D."/>
            <person name="Piller C.R."/>
            <person name="Privatt S.R."/>
            <person name="Schneider S.L."/>
            <person name="Sharp S."/>
            <person name="Smith T.C."/>
            <person name="Stanton J.D."/>
            <person name="Ullery H.E."/>
            <person name="Wilson R.J."/>
            <person name="Serrano M.G."/>
            <person name="Buck G."/>
            <person name="Lee V."/>
            <person name="Wang Y."/>
            <person name="Carvalho R."/>
            <person name="Voegtly L."/>
            <person name="Shi R."/>
            <person name="Duckworth R."/>
            <person name="Johnson A."/>
            <person name="Loviza R."/>
            <person name="Walstead R."/>
            <person name="Shah Z."/>
            <person name="Kiflezghi M."/>
            <person name="Wade K."/>
            <person name="Ball S.L."/>
            <person name="Bradley K.W."/>
            <person name="Asai D.J."/>
            <person name="Bowman C.A."/>
            <person name="Russell D.A."/>
            <person name="Pope W.H."/>
            <person name="Jacobs-Sera D."/>
            <person name="Hendrix R.W."/>
            <person name="Hatfull G.F."/>
        </authorList>
    </citation>
    <scope>NUCLEOTIDE SEQUENCE [LARGE SCALE GENOMIC DNA]</scope>
</reference>
<evidence type="ECO:0000259" key="2">
    <source>
        <dbReference type="Pfam" id="PF03061"/>
    </source>
</evidence>
<feature type="compositionally biased region" description="Low complexity" evidence="1">
    <location>
        <begin position="14"/>
        <end position="26"/>
    </location>
</feature>
<accession>A0A0S4TIA9</accession>
<dbReference type="PANTHER" id="PTHR47260:SF1">
    <property type="entry name" value="UPF0644 PROTEIN PB2B4.06"/>
    <property type="match status" value="1"/>
</dbReference>
<sequence>MEKQATEHKLHHQSIPSTVSTSTDSIDIDSLSPKQVESDTWLDKILNEKGILDITKNILSLVNDENKLINTFNKNSCIISTKIYLSKQAEKLPSIISVIELGKNIESHSNVVHGGFSATLVDNCLGILAAQLYKFPVTKTLNLAYKKPILPGQTIVIISRVKNSEQENNESMIQSDRCTLISEIFNMNQDVLLSSEAVFVDISGRVKK</sequence>
<dbReference type="CDD" id="cd03440">
    <property type="entry name" value="hot_dog"/>
    <property type="match status" value="1"/>
</dbReference>
<dbReference type="AlphaFoldDB" id="A0A0S4TIA9"/>
<dbReference type="InterPro" id="IPR052061">
    <property type="entry name" value="PTE-AB_protein"/>
</dbReference>
<dbReference type="EMBL" id="LN877951">
    <property type="protein sequence ID" value="CUV06419.1"/>
    <property type="molecule type" value="Genomic_DNA"/>
</dbReference>
<organism evidence="3">
    <name type="scientific">Cryptosporidium hominis</name>
    <dbReference type="NCBI Taxonomy" id="237895"/>
    <lineage>
        <taxon>Eukaryota</taxon>
        <taxon>Sar</taxon>
        <taxon>Alveolata</taxon>
        <taxon>Apicomplexa</taxon>
        <taxon>Conoidasida</taxon>
        <taxon>Coccidia</taxon>
        <taxon>Eucoccidiorida</taxon>
        <taxon>Eimeriorina</taxon>
        <taxon>Cryptosporidiidae</taxon>
        <taxon>Cryptosporidium</taxon>
    </lineage>
</organism>
<feature type="region of interest" description="Disordered" evidence="1">
    <location>
        <begin position="1"/>
        <end position="26"/>
    </location>
</feature>
<dbReference type="SUPFAM" id="SSF54637">
    <property type="entry name" value="Thioesterase/thiol ester dehydrase-isomerase"/>
    <property type="match status" value="1"/>
</dbReference>
<evidence type="ECO:0000313" key="3">
    <source>
        <dbReference type="EMBL" id="CUV06419.1"/>
    </source>
</evidence>
<dbReference type="PANTHER" id="PTHR47260">
    <property type="entry name" value="UPF0644 PROTEIN PB2B4.06"/>
    <property type="match status" value="1"/>
</dbReference>
<dbReference type="Proteomes" id="UP000199752">
    <property type="component" value="Chromosome 5"/>
</dbReference>
<dbReference type="VEuPathDB" id="CryptoDB:CHUDEA5_3480"/>
<dbReference type="VEuPathDB" id="CryptoDB:ChTU502y2012_410g0080"/>
<dbReference type="InterPro" id="IPR006683">
    <property type="entry name" value="Thioestr_dom"/>
</dbReference>
<dbReference type="VEuPathDB" id="CryptoDB:Chro.50024"/>
<protein>
    <recommendedName>
        <fullName evidence="2">Thioesterase domain-containing protein</fullName>
    </recommendedName>
</protein>
<evidence type="ECO:0000256" key="1">
    <source>
        <dbReference type="SAM" id="MobiDB-lite"/>
    </source>
</evidence>
<dbReference type="Pfam" id="PF03061">
    <property type="entry name" value="4HBT"/>
    <property type="match status" value="1"/>
</dbReference>
<gene>
    <name evidence="3" type="ORF">CHUDEA5_3480</name>
</gene>
<dbReference type="VEuPathDB" id="CryptoDB:GY17_00001630"/>
<dbReference type="InterPro" id="IPR029069">
    <property type="entry name" value="HotDog_dom_sf"/>
</dbReference>